<sequence length="264" mass="29520">MNAFALILCSVVAGADPAVSITSPQQVFDLQSRLYQLDKSPHFVVSEDRTLLQTPLMGYEYPANPRTTWKFDGKYDLRIVPCPDTPGCFLAGFVQRESPVESQEVNENGFGSQEGFGRRSRAMGHQRDHHFAIYVDAANNILLDLERNNLISHLTDEEVGTVKANLAKIAQPYVDQLKDNPQDPFIASYITSLQDEFIVTPPVEIECDLIPLPDSGPKLKMSFRLTAGERKVGIGKHYYIANLLTTRLAIPASRYFAAETQEEK</sequence>
<name>A0A5C5V489_9BACT</name>
<comment type="caution">
    <text evidence="1">The sequence shown here is derived from an EMBL/GenBank/DDBJ whole genome shotgun (WGS) entry which is preliminary data.</text>
</comment>
<proteinExistence type="predicted"/>
<dbReference type="AlphaFoldDB" id="A0A5C5V489"/>
<protein>
    <submittedName>
        <fullName evidence="1">Uncharacterized protein</fullName>
    </submittedName>
</protein>
<dbReference type="RefSeq" id="WP_146432066.1">
    <property type="nucleotide sequence ID" value="NZ_SJPF01000003.1"/>
</dbReference>
<gene>
    <name evidence="1" type="ORF">Enr8_25850</name>
</gene>
<dbReference type="OrthoDB" id="9984169at2"/>
<accession>A0A5C5V489</accession>
<evidence type="ECO:0000313" key="1">
    <source>
        <dbReference type="EMBL" id="TWT32779.1"/>
    </source>
</evidence>
<dbReference type="EMBL" id="SJPF01000003">
    <property type="protein sequence ID" value="TWT32779.1"/>
    <property type="molecule type" value="Genomic_DNA"/>
</dbReference>
<organism evidence="1 2">
    <name type="scientific">Blastopirellula retiformator</name>
    <dbReference type="NCBI Taxonomy" id="2527970"/>
    <lineage>
        <taxon>Bacteria</taxon>
        <taxon>Pseudomonadati</taxon>
        <taxon>Planctomycetota</taxon>
        <taxon>Planctomycetia</taxon>
        <taxon>Pirellulales</taxon>
        <taxon>Pirellulaceae</taxon>
        <taxon>Blastopirellula</taxon>
    </lineage>
</organism>
<dbReference type="Proteomes" id="UP000318878">
    <property type="component" value="Unassembled WGS sequence"/>
</dbReference>
<keyword evidence="2" id="KW-1185">Reference proteome</keyword>
<reference evidence="1 2" key="1">
    <citation type="submission" date="2019-02" db="EMBL/GenBank/DDBJ databases">
        <title>Deep-cultivation of Planctomycetes and their phenomic and genomic characterization uncovers novel biology.</title>
        <authorList>
            <person name="Wiegand S."/>
            <person name="Jogler M."/>
            <person name="Boedeker C."/>
            <person name="Pinto D."/>
            <person name="Vollmers J."/>
            <person name="Rivas-Marin E."/>
            <person name="Kohn T."/>
            <person name="Peeters S.H."/>
            <person name="Heuer A."/>
            <person name="Rast P."/>
            <person name="Oberbeckmann S."/>
            <person name="Bunk B."/>
            <person name="Jeske O."/>
            <person name="Meyerdierks A."/>
            <person name="Storesund J.E."/>
            <person name="Kallscheuer N."/>
            <person name="Luecker S."/>
            <person name="Lage O.M."/>
            <person name="Pohl T."/>
            <person name="Merkel B.J."/>
            <person name="Hornburger P."/>
            <person name="Mueller R.-W."/>
            <person name="Bruemmer F."/>
            <person name="Labrenz M."/>
            <person name="Spormann A.M."/>
            <person name="Op Den Camp H."/>
            <person name="Overmann J."/>
            <person name="Amann R."/>
            <person name="Jetten M.S.M."/>
            <person name="Mascher T."/>
            <person name="Medema M.H."/>
            <person name="Devos D.P."/>
            <person name="Kaster A.-K."/>
            <person name="Ovreas L."/>
            <person name="Rohde M."/>
            <person name="Galperin M.Y."/>
            <person name="Jogler C."/>
        </authorList>
    </citation>
    <scope>NUCLEOTIDE SEQUENCE [LARGE SCALE GENOMIC DNA]</scope>
    <source>
        <strain evidence="1 2">Enr8</strain>
    </source>
</reference>
<evidence type="ECO:0000313" key="2">
    <source>
        <dbReference type="Proteomes" id="UP000318878"/>
    </source>
</evidence>